<proteinExistence type="predicted"/>
<protein>
    <recommendedName>
        <fullName evidence="2">BTB domain-containing protein</fullName>
    </recommendedName>
</protein>
<evidence type="ECO:0000259" key="2">
    <source>
        <dbReference type="PROSITE" id="PS50097"/>
    </source>
</evidence>
<dbReference type="GO" id="GO:0007281">
    <property type="term" value="P:germ cell development"/>
    <property type="evidence" value="ECO:0007669"/>
    <property type="project" value="InterPro"/>
</dbReference>
<dbReference type="PROSITE" id="PS50097">
    <property type="entry name" value="BTB"/>
    <property type="match status" value="1"/>
</dbReference>
<reference evidence="3" key="1">
    <citation type="submission" date="2021-12" db="EMBL/GenBank/DDBJ databases">
        <authorList>
            <person name="King R."/>
        </authorList>
    </citation>
    <scope>NUCLEOTIDE SEQUENCE</scope>
</reference>
<evidence type="ECO:0000313" key="3">
    <source>
        <dbReference type="EMBL" id="CAH0386883.1"/>
    </source>
</evidence>
<accession>A0A9P0A9H1</accession>
<feature type="domain" description="BTB" evidence="2">
    <location>
        <begin position="71"/>
        <end position="141"/>
    </location>
</feature>
<evidence type="ECO:0000313" key="4">
    <source>
        <dbReference type="Proteomes" id="UP001152759"/>
    </source>
</evidence>
<sequence length="482" mass="56449">MGVVSSTLNTYCPKVVHNFYSTLAKKRKRSYDCYDDDEVDLEDILDKPKRTKLTSTSQYIYNTLFLESRDHDVEVEMLGKVWKLHKVYLLQSPYFASMFSGSWNESGKSQIKIDLTDQNITEDALEIVLGSLYQDRVTLKPRRCEEILATAVMFQLDELINKVSRLMITNTNALTVLSYYEVACMYGIQDLKDAAFSWLLLNLITYYSCNFDRLQKISLELMISLLTHDDLCVVQTEFSLYLLLRSWLFMQIEKDLEFQANSFDENATVHNFFRTLPNDGVAYLDTADGKQYVELFRSIHLRDIVLHYEDIEILKEDNILPKSWFSSYFEEHWKDLLKVNQIVARVPRAPDVPEEEFNTTCLRYGRVFTYTKCCSWKWNNFDHGLHLLWTVSQDGIAVGRSYAFDNYMPYRTGYLNTFLFYKVSAYIVNQHRQLVRQVSSGYEKINLYSHMKLLEFPKAFLKLNSTLVISVKVLIKPSEPNN</sequence>
<keyword evidence="4" id="KW-1185">Reference proteome</keyword>
<dbReference type="Gene3D" id="3.30.710.10">
    <property type="entry name" value="Potassium Channel Kv1.1, Chain A"/>
    <property type="match status" value="1"/>
</dbReference>
<keyword evidence="1" id="KW-0217">Developmental protein</keyword>
<dbReference type="InterPro" id="IPR011333">
    <property type="entry name" value="SKP1/BTB/POZ_sf"/>
</dbReference>
<name>A0A9P0A9H1_BEMTA</name>
<dbReference type="Pfam" id="PF00651">
    <property type="entry name" value="BTB"/>
    <property type="match status" value="1"/>
</dbReference>
<dbReference type="SMART" id="SM00225">
    <property type="entry name" value="BTB"/>
    <property type="match status" value="1"/>
</dbReference>
<dbReference type="PANTHER" id="PTHR23231:SF17">
    <property type="entry name" value="BTB DOMAIN-CONTAINING PROTEIN"/>
    <property type="match status" value="1"/>
</dbReference>
<organism evidence="3 4">
    <name type="scientific">Bemisia tabaci</name>
    <name type="common">Sweetpotato whitefly</name>
    <name type="synonym">Aleurodes tabaci</name>
    <dbReference type="NCBI Taxonomy" id="7038"/>
    <lineage>
        <taxon>Eukaryota</taxon>
        <taxon>Metazoa</taxon>
        <taxon>Ecdysozoa</taxon>
        <taxon>Arthropoda</taxon>
        <taxon>Hexapoda</taxon>
        <taxon>Insecta</taxon>
        <taxon>Pterygota</taxon>
        <taxon>Neoptera</taxon>
        <taxon>Paraneoptera</taxon>
        <taxon>Hemiptera</taxon>
        <taxon>Sternorrhyncha</taxon>
        <taxon>Aleyrodoidea</taxon>
        <taxon>Aleyrodidae</taxon>
        <taxon>Aleyrodinae</taxon>
        <taxon>Bemisia</taxon>
    </lineage>
</organism>
<dbReference type="EMBL" id="OU963864">
    <property type="protein sequence ID" value="CAH0386883.1"/>
    <property type="molecule type" value="Genomic_DNA"/>
</dbReference>
<dbReference type="InterPro" id="IPR043380">
    <property type="entry name" value="Gcl-like"/>
</dbReference>
<evidence type="ECO:0000256" key="1">
    <source>
        <dbReference type="ARBA" id="ARBA00022473"/>
    </source>
</evidence>
<gene>
    <name evidence="3" type="ORF">BEMITA_LOCUS5949</name>
</gene>
<dbReference type="AlphaFoldDB" id="A0A9P0A9H1"/>
<dbReference type="KEGG" id="btab:109043848"/>
<dbReference type="Proteomes" id="UP001152759">
    <property type="component" value="Chromosome 3"/>
</dbReference>
<dbReference type="InterPro" id="IPR000210">
    <property type="entry name" value="BTB/POZ_dom"/>
</dbReference>
<dbReference type="SUPFAM" id="SSF54695">
    <property type="entry name" value="POZ domain"/>
    <property type="match status" value="1"/>
</dbReference>
<dbReference type="CDD" id="cd18495">
    <property type="entry name" value="BACK_GCL"/>
    <property type="match status" value="1"/>
</dbReference>
<dbReference type="PANTHER" id="PTHR23231">
    <property type="entry name" value="GERM CELL-LESS PROTEIN"/>
    <property type="match status" value="1"/>
</dbReference>